<dbReference type="RefSeq" id="XP_029342520.1">
    <property type="nucleotide sequence ID" value="XM_029486660.1"/>
</dbReference>
<sequence length="253" mass="28623">MNLKYYKMGGPVFLLVGGSEKILHSWMISGAWIEYAQIFNAACFQLEHRYYGMSHPTDDLNTSNLVYLSTEQVLADLAIFINTISIEKNQLLGSAKWVGFGSSYSGSLVAWLILKYPHLVYAAVSSSSPLTAKIHFEEYFMAVQKTLSVYNQKYELNIRQANKIISDQLQTDYGAKYIQTKFNTCAHNLNNATKNVQQLFRDISRFIGLIVQDDEDDREYKQIIGSTVTFVSHYVIGIMLDDMLGSAVSISVF</sequence>
<proteinExistence type="inferred from homology"/>
<evidence type="ECO:0000256" key="2">
    <source>
        <dbReference type="ARBA" id="ARBA00022670"/>
    </source>
</evidence>
<keyword evidence="2" id="KW-0645">Protease</keyword>
<keyword evidence="7" id="KW-1185">Reference proteome</keyword>
<organism evidence="6 7">
    <name type="scientific">Acyrthosiphon pisum</name>
    <name type="common">Pea aphid</name>
    <dbReference type="NCBI Taxonomy" id="7029"/>
    <lineage>
        <taxon>Eukaryota</taxon>
        <taxon>Metazoa</taxon>
        <taxon>Ecdysozoa</taxon>
        <taxon>Arthropoda</taxon>
        <taxon>Hexapoda</taxon>
        <taxon>Insecta</taxon>
        <taxon>Pterygota</taxon>
        <taxon>Neoptera</taxon>
        <taxon>Paraneoptera</taxon>
        <taxon>Hemiptera</taxon>
        <taxon>Sternorrhyncha</taxon>
        <taxon>Aphidomorpha</taxon>
        <taxon>Aphidoidea</taxon>
        <taxon>Aphididae</taxon>
        <taxon>Macrosiphini</taxon>
        <taxon>Acyrthosiphon</taxon>
    </lineage>
</organism>
<dbReference type="GO" id="GO:0006508">
    <property type="term" value="P:proteolysis"/>
    <property type="evidence" value="ECO:0007669"/>
    <property type="project" value="UniProtKB-KW"/>
</dbReference>
<evidence type="ECO:0000256" key="3">
    <source>
        <dbReference type="ARBA" id="ARBA00022729"/>
    </source>
</evidence>
<evidence type="ECO:0000256" key="1">
    <source>
        <dbReference type="ARBA" id="ARBA00011079"/>
    </source>
</evidence>
<keyword evidence="4" id="KW-0378">Hydrolase</keyword>
<dbReference type="Pfam" id="PF05577">
    <property type="entry name" value="Peptidase_S28"/>
    <property type="match status" value="1"/>
</dbReference>
<keyword evidence="3" id="KW-0732">Signal</keyword>
<dbReference type="PANTHER" id="PTHR11010">
    <property type="entry name" value="PROTEASE S28 PRO-X CARBOXYPEPTIDASE-RELATED"/>
    <property type="match status" value="1"/>
</dbReference>
<comment type="similarity">
    <text evidence="1">Belongs to the peptidase S28 family.</text>
</comment>
<dbReference type="SUPFAM" id="SSF53474">
    <property type="entry name" value="alpha/beta-Hydrolases"/>
    <property type="match status" value="1"/>
</dbReference>
<evidence type="ECO:0000256" key="4">
    <source>
        <dbReference type="ARBA" id="ARBA00022801"/>
    </source>
</evidence>
<dbReference type="GO" id="GO:0070008">
    <property type="term" value="F:serine-type exopeptidase activity"/>
    <property type="evidence" value="ECO:0007669"/>
    <property type="project" value="InterPro"/>
</dbReference>
<dbReference type="InterPro" id="IPR008758">
    <property type="entry name" value="Peptidase_S28"/>
</dbReference>
<evidence type="ECO:0000313" key="6">
    <source>
        <dbReference type="EnsemblMetazoa" id="XP_029342520.1"/>
    </source>
</evidence>
<dbReference type="EnsemblMetazoa" id="XM_029486660.1">
    <property type="protein sequence ID" value="XP_029342520.1"/>
    <property type="gene ID" value="LOC100574685"/>
</dbReference>
<dbReference type="GeneID" id="100574685"/>
<dbReference type="AlphaFoldDB" id="A0A8R2NLR0"/>
<dbReference type="OrthoDB" id="1735038at2759"/>
<protein>
    <submittedName>
        <fullName evidence="6">Uncharacterized protein</fullName>
    </submittedName>
</protein>
<reference evidence="7" key="1">
    <citation type="submission" date="2010-06" db="EMBL/GenBank/DDBJ databases">
        <authorList>
            <person name="Jiang H."/>
            <person name="Abraham K."/>
            <person name="Ali S."/>
            <person name="Alsbrooks S.L."/>
            <person name="Anim B.N."/>
            <person name="Anosike U.S."/>
            <person name="Attaway T."/>
            <person name="Bandaranaike D.P."/>
            <person name="Battles P.K."/>
            <person name="Bell S.N."/>
            <person name="Bell A.V."/>
            <person name="Beltran B."/>
            <person name="Bickham C."/>
            <person name="Bustamante Y."/>
            <person name="Caleb T."/>
            <person name="Canada A."/>
            <person name="Cardenas V."/>
            <person name="Carter K."/>
            <person name="Chacko J."/>
            <person name="Chandrabose M.N."/>
            <person name="Chavez D."/>
            <person name="Chavez A."/>
            <person name="Chen L."/>
            <person name="Chu H.-S."/>
            <person name="Claassen K.J."/>
            <person name="Cockrell R."/>
            <person name="Collins M."/>
            <person name="Cooper J.A."/>
            <person name="Cree A."/>
            <person name="Curry S.M."/>
            <person name="Da Y."/>
            <person name="Dao M.D."/>
            <person name="Das B."/>
            <person name="Davila M.-L."/>
            <person name="Davy-Carroll L."/>
            <person name="Denson S."/>
            <person name="Dinh H."/>
            <person name="Ebong V.E."/>
            <person name="Edwards J.R."/>
            <person name="Egan A."/>
            <person name="El-Daye J."/>
            <person name="Escobedo L."/>
            <person name="Fernandez S."/>
            <person name="Fernando P.R."/>
            <person name="Flagg N."/>
            <person name="Forbes L.D."/>
            <person name="Fowler R.G."/>
            <person name="Fu Q."/>
            <person name="Gabisi R.A."/>
            <person name="Ganer J."/>
            <person name="Garbino Pronczuk A."/>
            <person name="Garcia R.M."/>
            <person name="Garner T."/>
            <person name="Garrett T.E."/>
            <person name="Gonzalez D.A."/>
            <person name="Hamid H."/>
            <person name="Hawkins E.S."/>
            <person name="Hirani K."/>
            <person name="Hogues M.E."/>
            <person name="Hollins B."/>
            <person name="Hsiao C.-H."/>
            <person name="Jabil R."/>
            <person name="James M.L."/>
            <person name="Jhangiani S.N."/>
            <person name="Johnson B."/>
            <person name="Johnson Q."/>
            <person name="Joshi V."/>
            <person name="Kalu J.B."/>
            <person name="Kam C."/>
            <person name="Kashfia A."/>
            <person name="Keebler J."/>
            <person name="Kisamo H."/>
            <person name="Kovar C.L."/>
            <person name="Lago L.A."/>
            <person name="Lai C.-Y."/>
            <person name="Laidlaw J."/>
            <person name="Lara F."/>
            <person name="Le T.-K."/>
            <person name="Lee S.L."/>
            <person name="Legall F.H."/>
            <person name="Lemon S.J."/>
            <person name="Lewis L.R."/>
            <person name="Li B."/>
            <person name="Liu Y."/>
            <person name="Liu Y.-S."/>
            <person name="Lopez J."/>
            <person name="Lozado R.J."/>
            <person name="Lu J."/>
            <person name="Madu R.C."/>
            <person name="Maheshwari M."/>
            <person name="Maheshwari R."/>
            <person name="Malloy K."/>
            <person name="Martinez E."/>
            <person name="Mathew T."/>
            <person name="Mercado I.C."/>
            <person name="Mercado C."/>
            <person name="Meyer B."/>
            <person name="Montgomery K."/>
            <person name="Morgan M.B."/>
            <person name="Munidasa M."/>
            <person name="Nazareth L.V."/>
            <person name="Nelson J."/>
            <person name="Ng B.M."/>
            <person name="Nguyen N.B."/>
            <person name="Nguyen P.Q."/>
            <person name="Nguyen T."/>
            <person name="Obregon M."/>
            <person name="Okwuonu G.O."/>
            <person name="Onwere C.G."/>
            <person name="Orozco G."/>
            <person name="Parra A."/>
            <person name="Patel S."/>
            <person name="Patil S."/>
            <person name="Perez A."/>
            <person name="Perez Y."/>
            <person name="Pham C."/>
            <person name="Primus E.L."/>
            <person name="Pu L.-L."/>
            <person name="Puazo M."/>
            <person name="Qin X."/>
            <person name="Quiroz J.B."/>
            <person name="Reese J."/>
            <person name="Richards S."/>
            <person name="Rives C.M."/>
            <person name="Robberts R."/>
            <person name="Ruiz S.J."/>
            <person name="Ruiz M.J."/>
            <person name="Santibanez J."/>
            <person name="Schneider B.W."/>
            <person name="Sisson I."/>
            <person name="Smith M."/>
            <person name="Sodergren E."/>
            <person name="Song X.-Z."/>
            <person name="Song B.B."/>
            <person name="Summersgill H."/>
            <person name="Thelus R."/>
            <person name="Thornton R.D."/>
            <person name="Trejos Z.Y."/>
            <person name="Usmani K."/>
            <person name="Vattathil S."/>
            <person name="Villasana D."/>
            <person name="Walker D.L."/>
            <person name="Wang S."/>
            <person name="Wang K."/>
            <person name="White C.S."/>
            <person name="Williams A.C."/>
            <person name="Williamson J."/>
            <person name="Wilson K."/>
            <person name="Woghiren I.O."/>
            <person name="Woodworth J.R."/>
            <person name="Worley K.C."/>
            <person name="Wright R.A."/>
            <person name="Wu W."/>
            <person name="Young L."/>
            <person name="Zhang L."/>
            <person name="Zhang J."/>
            <person name="Zhu Y."/>
            <person name="Muzny D.M."/>
            <person name="Weinstock G."/>
            <person name="Gibbs R.A."/>
        </authorList>
    </citation>
    <scope>NUCLEOTIDE SEQUENCE [LARGE SCALE GENOMIC DNA]</scope>
    <source>
        <strain evidence="7">LSR1</strain>
    </source>
</reference>
<evidence type="ECO:0000256" key="5">
    <source>
        <dbReference type="ARBA" id="ARBA00023180"/>
    </source>
</evidence>
<dbReference type="GO" id="GO:0008239">
    <property type="term" value="F:dipeptidyl-peptidase activity"/>
    <property type="evidence" value="ECO:0007669"/>
    <property type="project" value="TreeGrafter"/>
</dbReference>
<dbReference type="KEGG" id="api:100574685"/>
<keyword evidence="5" id="KW-0325">Glycoprotein</keyword>
<dbReference type="PANTHER" id="PTHR11010:SF117">
    <property type="entry name" value="SERINE PROTEASE 16"/>
    <property type="match status" value="1"/>
</dbReference>
<dbReference type="InterPro" id="IPR029058">
    <property type="entry name" value="AB_hydrolase_fold"/>
</dbReference>
<dbReference type="Proteomes" id="UP000007819">
    <property type="component" value="Chromosome A1"/>
</dbReference>
<dbReference type="Gene3D" id="3.40.50.1820">
    <property type="entry name" value="alpha/beta hydrolase"/>
    <property type="match status" value="1"/>
</dbReference>
<evidence type="ECO:0000313" key="7">
    <source>
        <dbReference type="Proteomes" id="UP000007819"/>
    </source>
</evidence>
<name>A0A8R2NLR0_ACYPI</name>
<accession>A0A8R2NLR0</accession>
<reference evidence="6" key="2">
    <citation type="submission" date="2022-06" db="UniProtKB">
        <authorList>
            <consortium name="EnsemblMetazoa"/>
        </authorList>
    </citation>
    <scope>IDENTIFICATION</scope>
</reference>